<dbReference type="CDD" id="cd01301">
    <property type="entry name" value="rDP_like"/>
    <property type="match status" value="1"/>
</dbReference>
<comment type="caution">
    <text evidence="1">The sequence shown here is derived from an EMBL/GenBank/DDBJ whole genome shotgun (WGS) entry which is preliminary data.</text>
</comment>
<organism evidence="1 2">
    <name type="scientific">Candidatus Cryptobacteroides intestinavium</name>
    <dbReference type="NCBI Taxonomy" id="2840766"/>
    <lineage>
        <taxon>Bacteria</taxon>
        <taxon>Pseudomonadati</taxon>
        <taxon>Bacteroidota</taxon>
        <taxon>Bacteroidia</taxon>
        <taxon>Bacteroidales</taxon>
        <taxon>Candidatus Cryptobacteroides</taxon>
    </lineage>
</organism>
<dbReference type="PROSITE" id="PS51365">
    <property type="entry name" value="RENAL_DIPEPTIDASE_2"/>
    <property type="match status" value="1"/>
</dbReference>
<dbReference type="PANTHER" id="PTHR10443:SF12">
    <property type="entry name" value="DIPEPTIDASE"/>
    <property type="match status" value="1"/>
</dbReference>
<dbReference type="Pfam" id="PF01244">
    <property type="entry name" value="Peptidase_M19"/>
    <property type="match status" value="1"/>
</dbReference>
<name>A0A9D9ETW3_9BACT</name>
<dbReference type="GO" id="GO:0006508">
    <property type="term" value="P:proteolysis"/>
    <property type="evidence" value="ECO:0007669"/>
    <property type="project" value="InterPro"/>
</dbReference>
<evidence type="ECO:0000313" key="1">
    <source>
        <dbReference type="EMBL" id="MBO8451925.1"/>
    </source>
</evidence>
<accession>A0A9D9ETW3</accession>
<dbReference type="PANTHER" id="PTHR10443">
    <property type="entry name" value="MICROSOMAL DIPEPTIDASE"/>
    <property type="match status" value="1"/>
</dbReference>
<dbReference type="Gene3D" id="3.20.20.140">
    <property type="entry name" value="Metal-dependent hydrolases"/>
    <property type="match status" value="1"/>
</dbReference>
<evidence type="ECO:0000313" key="2">
    <source>
        <dbReference type="Proteomes" id="UP000823661"/>
    </source>
</evidence>
<dbReference type="Proteomes" id="UP000823661">
    <property type="component" value="Unassembled WGS sequence"/>
</dbReference>
<gene>
    <name evidence="1" type="ORF">IAC06_03450</name>
</gene>
<protein>
    <submittedName>
        <fullName evidence="1">Dipeptidase</fullName>
    </submittedName>
</protein>
<reference evidence="1" key="2">
    <citation type="journal article" date="2021" name="PeerJ">
        <title>Extensive microbial diversity within the chicken gut microbiome revealed by metagenomics and culture.</title>
        <authorList>
            <person name="Gilroy R."/>
            <person name="Ravi A."/>
            <person name="Getino M."/>
            <person name="Pursley I."/>
            <person name="Horton D.L."/>
            <person name="Alikhan N.F."/>
            <person name="Baker D."/>
            <person name="Gharbi K."/>
            <person name="Hall N."/>
            <person name="Watson M."/>
            <person name="Adriaenssens E.M."/>
            <person name="Foster-Nyarko E."/>
            <person name="Jarju S."/>
            <person name="Secka A."/>
            <person name="Antonio M."/>
            <person name="Oren A."/>
            <person name="Chaudhuri R.R."/>
            <person name="La Ragione R."/>
            <person name="Hildebrand F."/>
            <person name="Pallen M.J."/>
        </authorList>
    </citation>
    <scope>NUCLEOTIDE SEQUENCE</scope>
    <source>
        <strain evidence="1">B1-20833</strain>
    </source>
</reference>
<dbReference type="GO" id="GO:0070573">
    <property type="term" value="F:metallodipeptidase activity"/>
    <property type="evidence" value="ECO:0007669"/>
    <property type="project" value="InterPro"/>
</dbReference>
<proteinExistence type="predicted"/>
<dbReference type="AlphaFoldDB" id="A0A9D9ETW3"/>
<sequence>MFVIDSHCDTPSQIHRLRDLSSDEPHSQVDFPKLRRGGVDAAFFALYTPAAMSPADATGYAMQLLEEVRNTVASNSSVAALATSPSEAISCKEAGRFAVCLGMENGSPIQKSLHLLREFFSDGVRYMTLCHSMDNLICDSCAQGNTWNGLSPFGREVVREMNRLGMMVDVSHISDRSFYDVIDCSQSPVVATHSCCRALADHPRNLTDDMLRKLADSGGVVQINFFPVFLDDGFAGVLAGSGLYEKGEHIEADFIADPSDPEKKRLWFSVLDELSSLPRPSYRRIADHIDHAVEVAGIDHVGLGSDFDGIEVTPDGMENAGCFYRIFEELRLRGYGDGDIEKIAGGNFLRVWNMHSSALSDGQPLL</sequence>
<dbReference type="InterPro" id="IPR032466">
    <property type="entry name" value="Metal_Hydrolase"/>
</dbReference>
<dbReference type="EMBL" id="JADIMI010000031">
    <property type="protein sequence ID" value="MBO8451925.1"/>
    <property type="molecule type" value="Genomic_DNA"/>
</dbReference>
<dbReference type="InterPro" id="IPR008257">
    <property type="entry name" value="Pept_M19"/>
</dbReference>
<dbReference type="SUPFAM" id="SSF51556">
    <property type="entry name" value="Metallo-dependent hydrolases"/>
    <property type="match status" value="1"/>
</dbReference>
<reference evidence="1" key="1">
    <citation type="submission" date="2020-10" db="EMBL/GenBank/DDBJ databases">
        <authorList>
            <person name="Gilroy R."/>
        </authorList>
    </citation>
    <scope>NUCLEOTIDE SEQUENCE</scope>
    <source>
        <strain evidence="1">B1-20833</strain>
    </source>
</reference>